<dbReference type="SUPFAM" id="SSF56219">
    <property type="entry name" value="DNase I-like"/>
    <property type="match status" value="1"/>
</dbReference>
<dbReference type="GO" id="GO:0003677">
    <property type="term" value="F:DNA binding"/>
    <property type="evidence" value="ECO:0007669"/>
    <property type="project" value="TreeGrafter"/>
</dbReference>
<reference evidence="4" key="2">
    <citation type="submission" date="2024-10" db="UniProtKB">
        <authorList>
            <consortium name="EnsemblProtists"/>
        </authorList>
    </citation>
    <scope>IDENTIFICATION</scope>
</reference>
<keyword evidence="1" id="KW-0540">Nuclease</keyword>
<reference evidence="5" key="1">
    <citation type="journal article" date="2013" name="Nature">
        <title>Pan genome of the phytoplankton Emiliania underpins its global distribution.</title>
        <authorList>
            <person name="Read B.A."/>
            <person name="Kegel J."/>
            <person name="Klute M.J."/>
            <person name="Kuo A."/>
            <person name="Lefebvre S.C."/>
            <person name="Maumus F."/>
            <person name="Mayer C."/>
            <person name="Miller J."/>
            <person name="Monier A."/>
            <person name="Salamov A."/>
            <person name="Young J."/>
            <person name="Aguilar M."/>
            <person name="Claverie J.M."/>
            <person name="Frickenhaus S."/>
            <person name="Gonzalez K."/>
            <person name="Herman E.K."/>
            <person name="Lin Y.C."/>
            <person name="Napier J."/>
            <person name="Ogata H."/>
            <person name="Sarno A.F."/>
            <person name="Shmutz J."/>
            <person name="Schroeder D."/>
            <person name="de Vargas C."/>
            <person name="Verret F."/>
            <person name="von Dassow P."/>
            <person name="Valentin K."/>
            <person name="Van de Peer Y."/>
            <person name="Wheeler G."/>
            <person name="Dacks J.B."/>
            <person name="Delwiche C.F."/>
            <person name="Dyhrman S.T."/>
            <person name="Glockner G."/>
            <person name="John U."/>
            <person name="Richards T."/>
            <person name="Worden A.Z."/>
            <person name="Zhang X."/>
            <person name="Grigoriev I.V."/>
            <person name="Allen A.E."/>
            <person name="Bidle K."/>
            <person name="Borodovsky M."/>
            <person name="Bowler C."/>
            <person name="Brownlee C."/>
            <person name="Cock J.M."/>
            <person name="Elias M."/>
            <person name="Gladyshev V.N."/>
            <person name="Groth M."/>
            <person name="Guda C."/>
            <person name="Hadaegh A."/>
            <person name="Iglesias-Rodriguez M.D."/>
            <person name="Jenkins J."/>
            <person name="Jones B.M."/>
            <person name="Lawson T."/>
            <person name="Leese F."/>
            <person name="Lindquist E."/>
            <person name="Lobanov A."/>
            <person name="Lomsadze A."/>
            <person name="Malik S.B."/>
            <person name="Marsh M.E."/>
            <person name="Mackinder L."/>
            <person name="Mock T."/>
            <person name="Mueller-Roeber B."/>
            <person name="Pagarete A."/>
            <person name="Parker M."/>
            <person name="Probert I."/>
            <person name="Quesneville H."/>
            <person name="Raines C."/>
            <person name="Rensing S.A."/>
            <person name="Riano-Pachon D.M."/>
            <person name="Richier S."/>
            <person name="Rokitta S."/>
            <person name="Shiraiwa Y."/>
            <person name="Soanes D.M."/>
            <person name="van der Giezen M."/>
            <person name="Wahlund T.M."/>
            <person name="Williams B."/>
            <person name="Wilson W."/>
            <person name="Wolfe G."/>
            <person name="Wurch L.L."/>
        </authorList>
    </citation>
    <scope>NUCLEOTIDE SEQUENCE</scope>
</reference>
<dbReference type="KEGG" id="ehx:EMIHUDRAFT_255035"/>
<evidence type="ECO:0000256" key="1">
    <source>
        <dbReference type="ARBA" id="ARBA00022722"/>
    </source>
</evidence>
<dbReference type="SMART" id="SM00476">
    <property type="entry name" value="DNaseIc"/>
    <property type="match status" value="1"/>
</dbReference>
<dbReference type="PANTHER" id="PTHR11371">
    <property type="entry name" value="DEOXYRIBONUCLEASE"/>
    <property type="match status" value="1"/>
</dbReference>
<feature type="region of interest" description="Disordered" evidence="3">
    <location>
        <begin position="60"/>
        <end position="83"/>
    </location>
</feature>
<keyword evidence="2" id="KW-0378">Hydrolase</keyword>
<evidence type="ECO:0008006" key="6">
    <source>
        <dbReference type="Google" id="ProtNLM"/>
    </source>
</evidence>
<dbReference type="AlphaFoldDB" id="A0A0D3JI91"/>
<dbReference type="Gene3D" id="3.60.10.10">
    <property type="entry name" value="Endonuclease/exonuclease/phosphatase"/>
    <property type="match status" value="1"/>
</dbReference>
<accession>A0A0D3JI91</accession>
<sequence>MPCRSFLRAAPPLPGSGLSFAAFNIQNYGRTKDQRPVTREVTAEIIGRYDILGMEELSQKPPDAETCQPDGTGCGGPQHTDESNDEQYTLFYDRAKASFVEGDEYPDTNGYYARTYVSGETHNRIPYAFLLRVPSGAGADCAAGVSCDATFAIALTHTNPDRAEEEIRNFGNVLSWMEGRFGADFNMIAGLPHYLVWDYNSDCNYFDEALWPEILATMPGYKMIVPNNLDTTVAASCDPNTYDRMIVSESAPNIADAEVFRIEVEMPDEVIRVWEEGCSSTCAKCPYSTSAAWTATCGTAPNDIDWGTPSGQLHDVLGDAAMVNPRSKHATRHKFLLKRLIKCLRSAWGMIIEMEPTAHLSYSNPKQPDVAAANIGRGHRRLVADLKLTSSLASKGKDAAGDL</sequence>
<evidence type="ECO:0000256" key="3">
    <source>
        <dbReference type="SAM" id="MobiDB-lite"/>
    </source>
</evidence>
<evidence type="ECO:0000256" key="2">
    <source>
        <dbReference type="ARBA" id="ARBA00022801"/>
    </source>
</evidence>
<dbReference type="GO" id="GO:0005634">
    <property type="term" value="C:nucleus"/>
    <property type="evidence" value="ECO:0007669"/>
    <property type="project" value="TreeGrafter"/>
</dbReference>
<protein>
    <recommendedName>
        <fullName evidence="6">Endonuclease/exonuclease/phosphatase domain-containing protein</fullName>
    </recommendedName>
</protein>
<dbReference type="EnsemblProtists" id="EOD23226">
    <property type="protein sequence ID" value="EOD23226"/>
    <property type="gene ID" value="EMIHUDRAFT_255035"/>
</dbReference>
<name>A0A0D3JI91_EMIH1</name>
<dbReference type="GO" id="GO:0006308">
    <property type="term" value="P:DNA catabolic process"/>
    <property type="evidence" value="ECO:0007669"/>
    <property type="project" value="InterPro"/>
</dbReference>
<dbReference type="PaxDb" id="2903-EOD23226"/>
<dbReference type="HOGENOM" id="CLU_684124_0_0_1"/>
<dbReference type="PANTHER" id="PTHR11371:SF31">
    <property type="entry name" value="EXTRACELLULAR NUCLEASE"/>
    <property type="match status" value="1"/>
</dbReference>
<dbReference type="InterPro" id="IPR036691">
    <property type="entry name" value="Endo/exonu/phosph_ase_sf"/>
</dbReference>
<keyword evidence="5" id="KW-1185">Reference proteome</keyword>
<evidence type="ECO:0000313" key="4">
    <source>
        <dbReference type="EnsemblProtists" id="EOD23226"/>
    </source>
</evidence>
<dbReference type="Proteomes" id="UP000013827">
    <property type="component" value="Unassembled WGS sequence"/>
</dbReference>
<dbReference type="RefSeq" id="XP_005775655.1">
    <property type="nucleotide sequence ID" value="XM_005775598.1"/>
</dbReference>
<dbReference type="GeneID" id="17268773"/>
<evidence type="ECO:0000313" key="5">
    <source>
        <dbReference type="Proteomes" id="UP000013827"/>
    </source>
</evidence>
<dbReference type="InterPro" id="IPR016202">
    <property type="entry name" value="DNase_I"/>
</dbReference>
<dbReference type="GO" id="GO:0004530">
    <property type="term" value="F:deoxyribonuclease I activity"/>
    <property type="evidence" value="ECO:0007669"/>
    <property type="project" value="TreeGrafter"/>
</dbReference>
<proteinExistence type="predicted"/>
<organism evidence="4 5">
    <name type="scientific">Emiliania huxleyi (strain CCMP1516)</name>
    <dbReference type="NCBI Taxonomy" id="280463"/>
    <lineage>
        <taxon>Eukaryota</taxon>
        <taxon>Haptista</taxon>
        <taxon>Haptophyta</taxon>
        <taxon>Prymnesiophyceae</taxon>
        <taxon>Isochrysidales</taxon>
        <taxon>Noelaerhabdaceae</taxon>
        <taxon>Emiliania</taxon>
    </lineage>
</organism>